<evidence type="ECO:0000313" key="2">
    <source>
        <dbReference type="EMBL" id="OGM45718.1"/>
    </source>
</evidence>
<dbReference type="AlphaFoldDB" id="A0A1F8A319"/>
<dbReference type="RefSeq" id="XP_022389435.1">
    <property type="nucleotide sequence ID" value="XM_022532566.1"/>
</dbReference>
<reference evidence="2 3" key="1">
    <citation type="journal article" date="2016" name="Genome Biol. Evol.">
        <title>Draft genome sequence of an aflatoxigenic Aspergillus species, A. bombycis.</title>
        <authorList>
            <person name="Moore G.G."/>
            <person name="Mack B.M."/>
            <person name="Beltz S.B."/>
            <person name="Gilbert M.K."/>
        </authorList>
    </citation>
    <scope>NUCLEOTIDE SEQUENCE [LARGE SCALE GENOMIC DNA]</scope>
    <source>
        <strain evidence="3">NRRL 26010</strain>
    </source>
</reference>
<feature type="compositionally biased region" description="Basic and acidic residues" evidence="1">
    <location>
        <begin position="173"/>
        <end position="185"/>
    </location>
</feature>
<sequence>MCFDLLAEIILDIFELIALIFRILQKLLRLPFAFWRTLVEWNQSVRRKIRHLLMPRIDADGDIYNPPIPNHVNGTPNPTAGTIPSFVVTHYDDDGGGLHGTERSVEESLAASIDQPVTAERQQSEQGPQEQGPRQPRPQRQQLGQQPSGQQQPEPLGHELQQLGPQQQSSELPPREPMPRERVLPEQDSGEPSERLQLVSFDDVVHLMASASGTMPGSGQPEGNPHPIHFGPNGIQPRQYVSPRLPGSYPEPLPDQLTQGRVTIMPGTFPAEPEDEGREH</sequence>
<keyword evidence="3" id="KW-1185">Reference proteome</keyword>
<dbReference type="GeneID" id="34448827"/>
<name>A0A1F8A319_9EURO</name>
<dbReference type="Proteomes" id="UP000179179">
    <property type="component" value="Unassembled WGS sequence"/>
</dbReference>
<dbReference type="EMBL" id="LYCR01000039">
    <property type="protein sequence ID" value="OGM45718.1"/>
    <property type="molecule type" value="Genomic_DNA"/>
</dbReference>
<evidence type="ECO:0000256" key="1">
    <source>
        <dbReference type="SAM" id="MobiDB-lite"/>
    </source>
</evidence>
<dbReference type="OrthoDB" id="4508649at2759"/>
<feature type="compositionally biased region" description="Polar residues" evidence="1">
    <location>
        <begin position="72"/>
        <end position="82"/>
    </location>
</feature>
<protein>
    <submittedName>
        <fullName evidence="2">Uncharacterized protein</fullName>
    </submittedName>
</protein>
<organism evidence="2 3">
    <name type="scientific">Aspergillus bombycis</name>
    <dbReference type="NCBI Taxonomy" id="109264"/>
    <lineage>
        <taxon>Eukaryota</taxon>
        <taxon>Fungi</taxon>
        <taxon>Dikarya</taxon>
        <taxon>Ascomycota</taxon>
        <taxon>Pezizomycotina</taxon>
        <taxon>Eurotiomycetes</taxon>
        <taxon>Eurotiomycetidae</taxon>
        <taxon>Eurotiales</taxon>
        <taxon>Aspergillaceae</taxon>
        <taxon>Aspergillus</taxon>
    </lineage>
</organism>
<gene>
    <name evidence="2" type="ORF">ABOM_005437</name>
</gene>
<feature type="region of interest" description="Disordered" evidence="1">
    <location>
        <begin position="69"/>
        <end position="195"/>
    </location>
</feature>
<proteinExistence type="predicted"/>
<accession>A0A1F8A319</accession>
<feature type="compositionally biased region" description="Low complexity" evidence="1">
    <location>
        <begin position="120"/>
        <end position="155"/>
    </location>
</feature>
<comment type="caution">
    <text evidence="2">The sequence shown here is derived from an EMBL/GenBank/DDBJ whole genome shotgun (WGS) entry which is preliminary data.</text>
</comment>
<feature type="region of interest" description="Disordered" evidence="1">
    <location>
        <begin position="211"/>
        <end position="258"/>
    </location>
</feature>
<evidence type="ECO:0000313" key="3">
    <source>
        <dbReference type="Proteomes" id="UP000179179"/>
    </source>
</evidence>